<dbReference type="Gene3D" id="3.40.50.1820">
    <property type="entry name" value="alpha/beta hydrolase"/>
    <property type="match status" value="1"/>
</dbReference>
<dbReference type="EMBL" id="CP088295">
    <property type="protein sequence ID" value="UUY02717.1"/>
    <property type="molecule type" value="Genomic_DNA"/>
</dbReference>
<feature type="signal peptide" evidence="1">
    <location>
        <begin position="1"/>
        <end position="26"/>
    </location>
</feature>
<accession>A0ABY5PDL5</accession>
<evidence type="ECO:0008006" key="4">
    <source>
        <dbReference type="Google" id="ProtNLM"/>
    </source>
</evidence>
<keyword evidence="1" id="KW-0732">Signal</keyword>
<evidence type="ECO:0000256" key="1">
    <source>
        <dbReference type="SAM" id="SignalP"/>
    </source>
</evidence>
<evidence type="ECO:0000313" key="2">
    <source>
        <dbReference type="EMBL" id="UUY02717.1"/>
    </source>
</evidence>
<organism evidence="2 3">
    <name type="scientific">Svornostia abyssi</name>
    <dbReference type="NCBI Taxonomy" id="2898438"/>
    <lineage>
        <taxon>Bacteria</taxon>
        <taxon>Bacillati</taxon>
        <taxon>Actinomycetota</taxon>
        <taxon>Thermoleophilia</taxon>
        <taxon>Solirubrobacterales</taxon>
        <taxon>Baekduiaceae</taxon>
        <taxon>Svornostia</taxon>
    </lineage>
</organism>
<protein>
    <recommendedName>
        <fullName evidence="4">Alpha/beta hydrolase</fullName>
    </recommendedName>
</protein>
<sequence>MQARTLALIALSAIAGAATAPGAATAAVATQDVTITGYTAPGTPAKHNRVSYRRYGSANAKKVLVLVPGTLAGAGTFDVVAPQLVKRVPGLQVWAQDRRENTLEDTALLARVRAGTATPKQALDYYLGWVADPSIQPRYQPLTNAQTAFGKTWGLRVAMEDLRRVILRARDGGKRTVILGGHSLGGGEAALYATWDFNGRPGHRDIAGIVAIDGGWTAADTKITTAQARAQLAELETKGPWTDLLGLGLPWTAGAFGEIAAAAAYRAPTEPSVLQDFALLPATFKSPVPLTNRAALGYAFDRKTSPSSLALIHIRSGAIAPEGPLRDWVDDGITPIRNLATAFSSPRLTAQAWYFPTRLSIDARAARSQPSAAVAKLLDLRVKHVRTVDVPYYAFQAELAGRGDGLARGARDFQRRSKIPSVKVVNRRTTYSHLDPLLAADGRNDFVATVAPWLRAIDD</sequence>
<gene>
    <name evidence="2" type="ORF">LRS13_18795</name>
</gene>
<reference evidence="3" key="1">
    <citation type="submission" date="2021-11" db="EMBL/GenBank/DDBJ databases">
        <title>Cultivation dependent microbiological survey of springs from the worlds oldest radium mine currently devoted to the extraction of radon-saturated water.</title>
        <authorList>
            <person name="Kapinusova G."/>
            <person name="Smrhova T."/>
            <person name="Strejcek M."/>
            <person name="Suman J."/>
            <person name="Jani K."/>
            <person name="Pajer P."/>
            <person name="Uhlik O."/>
        </authorList>
    </citation>
    <scope>NUCLEOTIDE SEQUENCE [LARGE SCALE GENOMIC DNA]</scope>
    <source>
        <strain evidence="3">J379</strain>
    </source>
</reference>
<dbReference type="SUPFAM" id="SSF53474">
    <property type="entry name" value="alpha/beta-Hydrolases"/>
    <property type="match status" value="1"/>
</dbReference>
<keyword evidence="3" id="KW-1185">Reference proteome</keyword>
<name>A0ABY5PDL5_9ACTN</name>
<dbReference type="RefSeq" id="WP_353863239.1">
    <property type="nucleotide sequence ID" value="NZ_CP088295.1"/>
</dbReference>
<dbReference type="Proteomes" id="UP001058860">
    <property type="component" value="Chromosome"/>
</dbReference>
<evidence type="ECO:0000313" key="3">
    <source>
        <dbReference type="Proteomes" id="UP001058860"/>
    </source>
</evidence>
<dbReference type="InterPro" id="IPR029058">
    <property type="entry name" value="AB_hydrolase_fold"/>
</dbReference>
<proteinExistence type="predicted"/>
<feature type="chain" id="PRO_5047508881" description="Alpha/beta hydrolase" evidence="1">
    <location>
        <begin position="27"/>
        <end position="459"/>
    </location>
</feature>